<name>A0A2M6YQJ4_9BACT</name>
<accession>A0A2M6YQJ4</accession>
<proteinExistence type="predicted"/>
<feature type="transmembrane region" description="Helical" evidence="1">
    <location>
        <begin position="124"/>
        <end position="141"/>
    </location>
</feature>
<reference evidence="3" key="1">
    <citation type="submission" date="2017-09" db="EMBL/GenBank/DDBJ databases">
        <title>Depth-based differentiation of microbial function through sediment-hosted aquifers and enrichment of novel symbionts in the deep terrestrial subsurface.</title>
        <authorList>
            <person name="Probst A.J."/>
            <person name="Ladd B."/>
            <person name="Jarett J.K."/>
            <person name="Geller-Mcgrath D.E."/>
            <person name="Sieber C.M.K."/>
            <person name="Emerson J.B."/>
            <person name="Anantharaman K."/>
            <person name="Thomas B.C."/>
            <person name="Malmstrom R."/>
            <person name="Stieglmeier M."/>
            <person name="Klingl A."/>
            <person name="Woyke T."/>
            <person name="Ryan C.M."/>
            <person name="Banfield J.F."/>
        </authorList>
    </citation>
    <scope>NUCLEOTIDE SEQUENCE [LARGE SCALE GENOMIC DNA]</scope>
</reference>
<feature type="transmembrane region" description="Helical" evidence="1">
    <location>
        <begin position="170"/>
        <end position="192"/>
    </location>
</feature>
<feature type="non-terminal residue" evidence="2">
    <location>
        <position position="1"/>
    </location>
</feature>
<organism evidence="2 3">
    <name type="scientific">Candidatus Shapirobacteria bacterium CG07_land_8_20_14_0_80_39_12</name>
    <dbReference type="NCBI Taxonomy" id="1974480"/>
    <lineage>
        <taxon>Bacteria</taxon>
        <taxon>Candidatus Shapironibacteriota</taxon>
    </lineage>
</organism>
<evidence type="ECO:0008006" key="4">
    <source>
        <dbReference type="Google" id="ProtNLM"/>
    </source>
</evidence>
<dbReference type="AlphaFoldDB" id="A0A2M6YQJ4"/>
<keyword evidence="1" id="KW-0472">Membrane</keyword>
<comment type="caution">
    <text evidence="2">The sequence shown here is derived from an EMBL/GenBank/DDBJ whole genome shotgun (WGS) entry which is preliminary data.</text>
</comment>
<dbReference type="EMBL" id="PEXA01000007">
    <property type="protein sequence ID" value="PIU33407.1"/>
    <property type="molecule type" value="Genomic_DNA"/>
</dbReference>
<feature type="transmembrane region" description="Helical" evidence="1">
    <location>
        <begin position="94"/>
        <end position="117"/>
    </location>
</feature>
<evidence type="ECO:0000313" key="2">
    <source>
        <dbReference type="EMBL" id="PIU33407.1"/>
    </source>
</evidence>
<feature type="transmembrane region" description="Helical" evidence="1">
    <location>
        <begin position="147"/>
        <end position="163"/>
    </location>
</feature>
<protein>
    <recommendedName>
        <fullName evidence="4">Glycosyltransferase RgtA/B/C/D-like domain-containing protein</fullName>
    </recommendedName>
</protein>
<dbReference type="Proteomes" id="UP000229559">
    <property type="component" value="Unassembled WGS sequence"/>
</dbReference>
<evidence type="ECO:0000256" key="1">
    <source>
        <dbReference type="SAM" id="Phobius"/>
    </source>
</evidence>
<feature type="transmembrane region" description="Helical" evidence="1">
    <location>
        <begin position="26"/>
        <end position="45"/>
    </location>
</feature>
<sequence>ATRLVGIFLLPALAFEWWQQKKTKNFLTLIPLLLIPVGLLCYMRFLSVNYGDSLMFIHVQSFFGAGRTADRIILLYQVFWRYLKMVITVDKGTLIYFVVILESLSAVVFLFLGLFVFLRRWYSYLIFMVLAYIAPTLSGTFSSMPRYVLVLFPGFILLSLWAEKYRWLRILYPILAIPLFILCLLLFTRGFWVA</sequence>
<keyword evidence="1" id="KW-1133">Transmembrane helix</keyword>
<gene>
    <name evidence="2" type="ORF">COT04_00210</name>
</gene>
<keyword evidence="1" id="KW-0812">Transmembrane</keyword>
<evidence type="ECO:0000313" key="3">
    <source>
        <dbReference type="Proteomes" id="UP000229559"/>
    </source>
</evidence>